<sequence length="272" mass="29352">MAGPAAGPERRSASEVRALWHAGDVEAHENPDYLRAVATSVVEFHDAFQAFMKLHVFNDSIARGVAPAVFPRDDAGADEIAGATAAVDQAAGRAAAAPGLTGVRFNVQGAGVVDPIAAWHTVTKPKPVLEPDDIVPACHQMTGRLDELIHKAAAEAPPQVGAEAMHPLIWGAASRLWQDSYFRHAVAAAAESLITHVKNRTQRNDVAETPLWQETFSDKAPEPGKPRLRWRGVSTNRDVKSMNDGLRQTQHRYRRRPCGTAAPVPLGARPRS</sequence>
<keyword evidence="4" id="KW-1185">Reference proteome</keyword>
<dbReference type="InterPro" id="IPR012654">
    <property type="entry name" value="CHP02391"/>
</dbReference>
<dbReference type="EMBL" id="BONC01000028">
    <property type="protein sequence ID" value="GIF58015.1"/>
    <property type="molecule type" value="Genomic_DNA"/>
</dbReference>
<dbReference type="Pfam" id="PF09509">
    <property type="entry name" value="Hypoth_Ymh"/>
    <property type="match status" value="1"/>
</dbReference>
<accession>A0ABQ4C6T7</accession>
<evidence type="ECO:0000259" key="2">
    <source>
        <dbReference type="Pfam" id="PF09509"/>
    </source>
</evidence>
<reference evidence="3 4" key="1">
    <citation type="submission" date="2021-01" db="EMBL/GenBank/DDBJ databases">
        <title>Whole genome shotgun sequence of Asanoa iriomotensis NBRC 100142.</title>
        <authorList>
            <person name="Komaki H."/>
            <person name="Tamura T."/>
        </authorList>
    </citation>
    <scope>NUCLEOTIDE SEQUENCE [LARGE SCALE GENOMIC DNA]</scope>
    <source>
        <strain evidence="3 4">NBRC 100142</strain>
    </source>
</reference>
<evidence type="ECO:0000256" key="1">
    <source>
        <dbReference type="SAM" id="MobiDB-lite"/>
    </source>
</evidence>
<comment type="caution">
    <text evidence="3">The sequence shown here is derived from an EMBL/GenBank/DDBJ whole genome shotgun (WGS) entry which is preliminary data.</text>
</comment>
<proteinExistence type="predicted"/>
<gene>
    <name evidence="3" type="ORF">Air01nite_41100</name>
</gene>
<protein>
    <recommendedName>
        <fullName evidence="2">Conserved hypothetical protein CHP02391 domain-containing protein</fullName>
    </recommendedName>
</protein>
<feature type="domain" description="Conserved hypothetical protein CHP02391" evidence="2">
    <location>
        <begin position="165"/>
        <end position="246"/>
    </location>
</feature>
<feature type="region of interest" description="Disordered" evidence="1">
    <location>
        <begin position="218"/>
        <end position="272"/>
    </location>
</feature>
<dbReference type="Proteomes" id="UP000624325">
    <property type="component" value="Unassembled WGS sequence"/>
</dbReference>
<evidence type="ECO:0000313" key="4">
    <source>
        <dbReference type="Proteomes" id="UP000624325"/>
    </source>
</evidence>
<name>A0ABQ4C6T7_9ACTN</name>
<evidence type="ECO:0000313" key="3">
    <source>
        <dbReference type="EMBL" id="GIF58015.1"/>
    </source>
</evidence>
<organism evidence="3 4">
    <name type="scientific">Asanoa iriomotensis</name>
    <dbReference type="NCBI Taxonomy" id="234613"/>
    <lineage>
        <taxon>Bacteria</taxon>
        <taxon>Bacillati</taxon>
        <taxon>Actinomycetota</taxon>
        <taxon>Actinomycetes</taxon>
        <taxon>Micromonosporales</taxon>
        <taxon>Micromonosporaceae</taxon>
        <taxon>Asanoa</taxon>
    </lineage>
</organism>